<feature type="transmembrane region" description="Helical" evidence="1">
    <location>
        <begin position="288"/>
        <end position="313"/>
    </location>
</feature>
<dbReference type="GO" id="GO:0005886">
    <property type="term" value="C:plasma membrane"/>
    <property type="evidence" value="ECO:0007669"/>
    <property type="project" value="TreeGrafter"/>
</dbReference>
<keyword evidence="1" id="KW-1133">Transmembrane helix</keyword>
<dbReference type="GO" id="GO:0042925">
    <property type="term" value="F:benzoate transmembrane transporter activity"/>
    <property type="evidence" value="ECO:0007669"/>
    <property type="project" value="InterPro"/>
</dbReference>
<accession>A0A1H1E4K5</accession>
<dbReference type="Pfam" id="PF03594">
    <property type="entry name" value="BenE"/>
    <property type="match status" value="1"/>
</dbReference>
<feature type="transmembrane region" description="Helical" evidence="1">
    <location>
        <begin position="351"/>
        <end position="380"/>
    </location>
</feature>
<feature type="transmembrane region" description="Helical" evidence="1">
    <location>
        <begin position="166"/>
        <end position="186"/>
    </location>
</feature>
<keyword evidence="1" id="KW-0472">Membrane</keyword>
<name>A0A1H1E4K5_9MICC</name>
<gene>
    <name evidence="2" type="ORF">SAMN04489742_2752</name>
</gene>
<dbReference type="KEGG" id="acry:AC20117_03685"/>
<feature type="transmembrane region" description="Helical" evidence="1">
    <location>
        <begin position="320"/>
        <end position="339"/>
    </location>
</feature>
<dbReference type="InterPro" id="IPR004711">
    <property type="entry name" value="Benzoate_Transporter"/>
</dbReference>
<dbReference type="PANTHER" id="PTHR30199">
    <property type="entry name" value="MFS FAMILY TRANSPORTER, PREDICTED SUBSTRATE BENZOATE"/>
    <property type="match status" value="1"/>
</dbReference>
<keyword evidence="3" id="KW-1185">Reference proteome</keyword>
<dbReference type="EMBL" id="FNKH01000002">
    <property type="protein sequence ID" value="SDQ83438.1"/>
    <property type="molecule type" value="Genomic_DNA"/>
</dbReference>
<dbReference type="AlphaFoldDB" id="A0A1H1E4K5"/>
<feature type="transmembrane region" description="Helical" evidence="1">
    <location>
        <begin position="206"/>
        <end position="231"/>
    </location>
</feature>
<feature type="transmembrane region" description="Helical" evidence="1">
    <location>
        <begin position="90"/>
        <end position="107"/>
    </location>
</feature>
<dbReference type="NCBIfam" id="TIGR00843">
    <property type="entry name" value="benE"/>
    <property type="match status" value="1"/>
</dbReference>
<feature type="transmembrane region" description="Helical" evidence="1">
    <location>
        <begin position="40"/>
        <end position="59"/>
    </location>
</feature>
<feature type="transmembrane region" description="Helical" evidence="1">
    <location>
        <begin position="114"/>
        <end position="134"/>
    </location>
</feature>
<sequence>MLAHDATLSAGIVTAVVGFTSSFAVVLTGLRGVGATPAQAASGLLALCVLQGIGMLILAQRYRMPLTLAWSTPGAALLASTGVLPGGWPTAVAAFAMVGVLVVLAGVIRPLGRLIELIPSGVASGMLAGIILSICLDAVGLAGANPGLLLPLVLVWVLGMRWWSKWATPAVVLVGFAVIAASPGMRELHWENLLPQVSLAAPSLELLPAAALAVPLFIVTMASQNVPGVVVMGSFGYRVPWRFSMVLTGALTLLAAPFGGHSVNLAAISGALAANDEVHSDPSRRWRAARIAGVTYLVFGLLSTGVAALVVLGPDGIMETIAALALLGVLGSSVSTMISDADGREAALVTFVIAASGVGFAGIGAAFWALLAGLVVHVLLKRTKRWLPRSRRTAPLRSTQP</sequence>
<dbReference type="PANTHER" id="PTHR30199:SF0">
    <property type="entry name" value="INNER MEMBRANE PROTEIN YDCO"/>
    <property type="match status" value="1"/>
</dbReference>
<protein>
    <submittedName>
        <fullName evidence="2">Benzoate membrane transport protein</fullName>
    </submittedName>
</protein>
<feature type="transmembrane region" description="Helical" evidence="1">
    <location>
        <begin position="140"/>
        <end position="159"/>
    </location>
</feature>
<proteinExistence type="predicted"/>
<feature type="transmembrane region" description="Helical" evidence="1">
    <location>
        <begin position="243"/>
        <end position="268"/>
    </location>
</feature>
<organism evidence="2 3">
    <name type="scientific">Crystallibacter crystallopoietes</name>
    <dbReference type="NCBI Taxonomy" id="37928"/>
    <lineage>
        <taxon>Bacteria</taxon>
        <taxon>Bacillati</taxon>
        <taxon>Actinomycetota</taxon>
        <taxon>Actinomycetes</taxon>
        <taxon>Micrococcales</taxon>
        <taxon>Micrococcaceae</taxon>
        <taxon>Crystallibacter</taxon>
    </lineage>
</organism>
<evidence type="ECO:0000313" key="2">
    <source>
        <dbReference type="EMBL" id="SDQ83438.1"/>
    </source>
</evidence>
<reference evidence="2 3" key="1">
    <citation type="submission" date="2016-10" db="EMBL/GenBank/DDBJ databases">
        <authorList>
            <person name="de Groot N.N."/>
        </authorList>
    </citation>
    <scope>NUCLEOTIDE SEQUENCE [LARGE SCALE GENOMIC DNA]</scope>
    <source>
        <strain evidence="2 3">DSM 20117</strain>
    </source>
</reference>
<evidence type="ECO:0000256" key="1">
    <source>
        <dbReference type="SAM" id="Phobius"/>
    </source>
</evidence>
<keyword evidence="1" id="KW-0812">Transmembrane</keyword>
<evidence type="ECO:0000313" key="3">
    <source>
        <dbReference type="Proteomes" id="UP000181917"/>
    </source>
</evidence>
<dbReference type="Proteomes" id="UP000181917">
    <property type="component" value="Unassembled WGS sequence"/>
</dbReference>